<evidence type="ECO:0000313" key="2">
    <source>
        <dbReference type="EMBL" id="EJD33326.1"/>
    </source>
</evidence>
<name>J0LA88_AURST</name>
<protein>
    <submittedName>
        <fullName evidence="2">Uncharacterized protein</fullName>
    </submittedName>
</protein>
<accession>J0LA88</accession>
<keyword evidence="3" id="KW-1185">Reference proteome</keyword>
<reference evidence="3" key="1">
    <citation type="journal article" date="2012" name="Science">
        <title>The Paleozoic origin of enzymatic lignin decomposition reconstructed from 31 fungal genomes.</title>
        <authorList>
            <person name="Floudas D."/>
            <person name="Binder M."/>
            <person name="Riley R."/>
            <person name="Barry K."/>
            <person name="Blanchette R.A."/>
            <person name="Henrissat B."/>
            <person name="Martinez A.T."/>
            <person name="Otillar R."/>
            <person name="Spatafora J.W."/>
            <person name="Yadav J.S."/>
            <person name="Aerts A."/>
            <person name="Benoit I."/>
            <person name="Boyd A."/>
            <person name="Carlson A."/>
            <person name="Copeland A."/>
            <person name="Coutinho P.M."/>
            <person name="de Vries R.P."/>
            <person name="Ferreira P."/>
            <person name="Findley K."/>
            <person name="Foster B."/>
            <person name="Gaskell J."/>
            <person name="Glotzer D."/>
            <person name="Gorecki P."/>
            <person name="Heitman J."/>
            <person name="Hesse C."/>
            <person name="Hori C."/>
            <person name="Igarashi K."/>
            <person name="Jurgens J.A."/>
            <person name="Kallen N."/>
            <person name="Kersten P."/>
            <person name="Kohler A."/>
            <person name="Kuees U."/>
            <person name="Kumar T.K.A."/>
            <person name="Kuo A."/>
            <person name="LaButti K."/>
            <person name="Larrondo L.F."/>
            <person name="Lindquist E."/>
            <person name="Ling A."/>
            <person name="Lombard V."/>
            <person name="Lucas S."/>
            <person name="Lundell T."/>
            <person name="Martin R."/>
            <person name="McLaughlin D.J."/>
            <person name="Morgenstern I."/>
            <person name="Morin E."/>
            <person name="Murat C."/>
            <person name="Nagy L.G."/>
            <person name="Nolan M."/>
            <person name="Ohm R.A."/>
            <person name="Patyshakuliyeva A."/>
            <person name="Rokas A."/>
            <person name="Ruiz-Duenas F.J."/>
            <person name="Sabat G."/>
            <person name="Salamov A."/>
            <person name="Samejima M."/>
            <person name="Schmutz J."/>
            <person name="Slot J.C."/>
            <person name="St John F."/>
            <person name="Stenlid J."/>
            <person name="Sun H."/>
            <person name="Sun S."/>
            <person name="Syed K."/>
            <person name="Tsang A."/>
            <person name="Wiebenga A."/>
            <person name="Young D."/>
            <person name="Pisabarro A."/>
            <person name="Eastwood D.C."/>
            <person name="Martin F."/>
            <person name="Cullen D."/>
            <person name="Grigoriev I.V."/>
            <person name="Hibbett D.S."/>
        </authorList>
    </citation>
    <scope>NUCLEOTIDE SEQUENCE [LARGE SCALE GENOMIC DNA]</scope>
    <source>
        <strain evidence="3">TFB10046</strain>
    </source>
</reference>
<dbReference type="AlphaFoldDB" id="J0LA88"/>
<evidence type="ECO:0000313" key="3">
    <source>
        <dbReference type="Proteomes" id="UP000006514"/>
    </source>
</evidence>
<evidence type="ECO:0000256" key="1">
    <source>
        <dbReference type="SAM" id="MobiDB-lite"/>
    </source>
</evidence>
<feature type="compositionally biased region" description="Acidic residues" evidence="1">
    <location>
        <begin position="133"/>
        <end position="159"/>
    </location>
</feature>
<proteinExistence type="predicted"/>
<feature type="region of interest" description="Disordered" evidence="1">
    <location>
        <begin position="1"/>
        <end position="197"/>
    </location>
</feature>
<gene>
    <name evidence="2" type="ORF">AURDEDRAFT_177601</name>
</gene>
<sequence length="197" mass="21222">MSTRKASQATSMSKSIPGGHITAARKRGGSRSRDPSPAPKRRKVSSSTVGTSLARHPAARAKVVKAAKAPLFLPSDDNFPDDGLDAEEAEDEDNGLSNELVDFITNLGNDDDSDDDEDEDFEPPHLEDVTTSSDEDDDGDDEDENTVQDFEEPEDEGEDTREVVQGTPIILAALPSVMAARGCPPERDGRSWLPSRA</sequence>
<feature type="compositionally biased region" description="Polar residues" evidence="1">
    <location>
        <begin position="1"/>
        <end position="14"/>
    </location>
</feature>
<dbReference type="EMBL" id="JH688297">
    <property type="protein sequence ID" value="EJD33326.1"/>
    <property type="molecule type" value="Genomic_DNA"/>
</dbReference>
<feature type="compositionally biased region" description="Acidic residues" evidence="1">
    <location>
        <begin position="78"/>
        <end position="94"/>
    </location>
</feature>
<feature type="compositionally biased region" description="Acidic residues" evidence="1">
    <location>
        <begin position="109"/>
        <end position="121"/>
    </location>
</feature>
<dbReference type="KEGG" id="adl:AURDEDRAFT_177601"/>
<organism evidence="2 3">
    <name type="scientific">Auricularia subglabra (strain TFB-10046 / SS5)</name>
    <name type="common">White-rot fungus</name>
    <name type="synonym">Auricularia delicata (strain TFB10046)</name>
    <dbReference type="NCBI Taxonomy" id="717982"/>
    <lineage>
        <taxon>Eukaryota</taxon>
        <taxon>Fungi</taxon>
        <taxon>Dikarya</taxon>
        <taxon>Basidiomycota</taxon>
        <taxon>Agaricomycotina</taxon>
        <taxon>Agaricomycetes</taxon>
        <taxon>Auriculariales</taxon>
        <taxon>Auriculariaceae</taxon>
        <taxon>Auricularia</taxon>
    </lineage>
</organism>
<dbReference type="Proteomes" id="UP000006514">
    <property type="component" value="Unassembled WGS sequence"/>
</dbReference>
<dbReference type="InParanoid" id="J0LA88"/>